<accession>A0ABP6KXQ6</accession>
<reference evidence="3" key="1">
    <citation type="journal article" date="2019" name="Int. J. Syst. Evol. Microbiol.">
        <title>The Global Catalogue of Microorganisms (GCM) 10K type strain sequencing project: providing services to taxonomists for standard genome sequencing and annotation.</title>
        <authorList>
            <consortium name="The Broad Institute Genomics Platform"/>
            <consortium name="The Broad Institute Genome Sequencing Center for Infectious Disease"/>
            <person name="Wu L."/>
            <person name="Ma J."/>
        </authorList>
    </citation>
    <scope>NUCLEOTIDE SEQUENCE [LARGE SCALE GENOMIC DNA]</scope>
    <source>
        <strain evidence="3">JCM 3106</strain>
    </source>
</reference>
<dbReference type="EMBL" id="BAAAWD010000015">
    <property type="protein sequence ID" value="GAA3026532.1"/>
    <property type="molecule type" value="Genomic_DNA"/>
</dbReference>
<sequence length="59" mass="6734">MAYRKQKITEAAEHRQQAAELRADEAHRREATKLFTALFRRCSVGEPKPVIGDAKRPQA</sequence>
<evidence type="ECO:0000313" key="3">
    <source>
        <dbReference type="Proteomes" id="UP001499930"/>
    </source>
</evidence>
<gene>
    <name evidence="2" type="ORF">GCM10017559_60580</name>
</gene>
<comment type="caution">
    <text evidence="2">The sequence shown here is derived from an EMBL/GenBank/DDBJ whole genome shotgun (WGS) entry which is preliminary data.</text>
</comment>
<name>A0ABP6KXQ6_9ACTN</name>
<evidence type="ECO:0000313" key="2">
    <source>
        <dbReference type="EMBL" id="GAA3026532.1"/>
    </source>
</evidence>
<protein>
    <submittedName>
        <fullName evidence="2">Uncharacterized protein</fullName>
    </submittedName>
</protein>
<dbReference type="Proteomes" id="UP001499930">
    <property type="component" value="Unassembled WGS sequence"/>
</dbReference>
<keyword evidence="3" id="KW-1185">Reference proteome</keyword>
<dbReference type="RefSeq" id="WP_344901568.1">
    <property type="nucleotide sequence ID" value="NZ_BAAAWD010000015.1"/>
</dbReference>
<proteinExistence type="predicted"/>
<evidence type="ECO:0000256" key="1">
    <source>
        <dbReference type="SAM" id="MobiDB-lite"/>
    </source>
</evidence>
<feature type="compositionally biased region" description="Basic and acidic residues" evidence="1">
    <location>
        <begin position="7"/>
        <end position="25"/>
    </location>
</feature>
<feature type="region of interest" description="Disordered" evidence="1">
    <location>
        <begin position="1"/>
        <end position="25"/>
    </location>
</feature>
<organism evidence="2 3">
    <name type="scientific">Streptosporangium longisporum</name>
    <dbReference type="NCBI Taxonomy" id="46187"/>
    <lineage>
        <taxon>Bacteria</taxon>
        <taxon>Bacillati</taxon>
        <taxon>Actinomycetota</taxon>
        <taxon>Actinomycetes</taxon>
        <taxon>Streptosporangiales</taxon>
        <taxon>Streptosporangiaceae</taxon>
        <taxon>Streptosporangium</taxon>
    </lineage>
</organism>